<keyword evidence="2" id="KW-1185">Reference proteome</keyword>
<gene>
    <name evidence="1" type="ORF">GCM10008908_05810</name>
</gene>
<protein>
    <submittedName>
        <fullName evidence="1">Uncharacterized protein</fullName>
    </submittedName>
</protein>
<name>A0ABP3VSY6_CLOSU</name>
<dbReference type="Proteomes" id="UP001501047">
    <property type="component" value="Unassembled WGS sequence"/>
</dbReference>
<organism evidence="1 2">
    <name type="scientific">Clostridium subterminale</name>
    <dbReference type="NCBI Taxonomy" id="1550"/>
    <lineage>
        <taxon>Bacteria</taxon>
        <taxon>Bacillati</taxon>
        <taxon>Bacillota</taxon>
        <taxon>Clostridia</taxon>
        <taxon>Eubacteriales</taxon>
        <taxon>Clostridiaceae</taxon>
        <taxon>Clostridium</taxon>
    </lineage>
</organism>
<reference evidence="2" key="1">
    <citation type="journal article" date="2019" name="Int. J. Syst. Evol. Microbiol.">
        <title>The Global Catalogue of Microorganisms (GCM) 10K type strain sequencing project: providing services to taxonomists for standard genome sequencing and annotation.</title>
        <authorList>
            <consortium name="The Broad Institute Genomics Platform"/>
            <consortium name="The Broad Institute Genome Sequencing Center for Infectious Disease"/>
            <person name="Wu L."/>
            <person name="Ma J."/>
        </authorList>
    </citation>
    <scope>NUCLEOTIDE SEQUENCE [LARGE SCALE GENOMIC DNA]</scope>
    <source>
        <strain evidence="2">JCM 1417</strain>
    </source>
</reference>
<evidence type="ECO:0000313" key="2">
    <source>
        <dbReference type="Proteomes" id="UP001501047"/>
    </source>
</evidence>
<comment type="caution">
    <text evidence="1">The sequence shown here is derived from an EMBL/GenBank/DDBJ whole genome shotgun (WGS) entry which is preliminary data.</text>
</comment>
<dbReference type="EMBL" id="BAAACI010000001">
    <property type="protein sequence ID" value="GAA0767127.1"/>
    <property type="molecule type" value="Genomic_DNA"/>
</dbReference>
<dbReference type="RefSeq" id="WP_343823450.1">
    <property type="nucleotide sequence ID" value="NZ_BAAACI010000001.1"/>
</dbReference>
<proteinExistence type="predicted"/>
<evidence type="ECO:0000313" key="1">
    <source>
        <dbReference type="EMBL" id="GAA0767127.1"/>
    </source>
</evidence>
<sequence length="91" mass="10427">MKIYLSPQQNNEKIEYSFNGEVVSVEYKGVKDNFDLSTFPEGAQFEGVETTLDINPIVDVKRENGVLFVTLLNFISSNATEKEKFPEWMEV</sequence>
<accession>A0ABP3VSY6</accession>